<dbReference type="PROSITE" id="PS50127">
    <property type="entry name" value="UBC_2"/>
    <property type="match status" value="1"/>
</dbReference>
<dbReference type="OrthoDB" id="6863268at2"/>
<evidence type="ECO:0000313" key="3">
    <source>
        <dbReference type="EMBL" id="KMO94479.1"/>
    </source>
</evidence>
<dbReference type="CDD" id="cd00195">
    <property type="entry name" value="UBCc_UEV"/>
    <property type="match status" value="1"/>
</dbReference>
<evidence type="ECO:0000313" key="4">
    <source>
        <dbReference type="Proteomes" id="UP000035932"/>
    </source>
</evidence>
<dbReference type="Gene3D" id="3.10.110.10">
    <property type="entry name" value="Ubiquitin Conjugating Enzyme"/>
    <property type="match status" value="1"/>
</dbReference>
<gene>
    <name evidence="3" type="ORF">ACS04_27995</name>
</gene>
<feature type="compositionally biased region" description="Basic and acidic residues" evidence="1">
    <location>
        <begin position="1"/>
        <end position="11"/>
    </location>
</feature>
<dbReference type="PATRIC" id="fig|66430.4.peg.1233"/>
<name>A0A0J6XH40_9ACTN</name>
<comment type="caution">
    <text evidence="3">The sequence shown here is derived from an EMBL/GenBank/DDBJ whole genome shotgun (WGS) entry which is preliminary data.</text>
</comment>
<protein>
    <recommendedName>
        <fullName evidence="2">UBC core domain-containing protein</fullName>
    </recommendedName>
</protein>
<dbReference type="AlphaFoldDB" id="A0A0J6XH40"/>
<dbReference type="InterPro" id="IPR050113">
    <property type="entry name" value="Ub_conjugating_enzyme"/>
</dbReference>
<proteinExistence type="predicted"/>
<accession>A0A0J6XH40</accession>
<dbReference type="RefSeq" id="WP_158977561.1">
    <property type="nucleotide sequence ID" value="NZ_JBIRUD010000001.1"/>
</dbReference>
<dbReference type="InterPro" id="IPR016135">
    <property type="entry name" value="UBQ-conjugating_enzyme/RWD"/>
</dbReference>
<dbReference type="SUPFAM" id="SSF54495">
    <property type="entry name" value="UBC-like"/>
    <property type="match status" value="1"/>
</dbReference>
<feature type="domain" description="UBC core" evidence="2">
    <location>
        <begin position="4"/>
        <end position="153"/>
    </location>
</feature>
<dbReference type="PANTHER" id="PTHR24067">
    <property type="entry name" value="UBIQUITIN-CONJUGATING ENZYME E2"/>
    <property type="match status" value="1"/>
</dbReference>
<feature type="region of interest" description="Disordered" evidence="1">
    <location>
        <begin position="1"/>
        <end position="22"/>
    </location>
</feature>
<dbReference type="EMBL" id="LFML01000126">
    <property type="protein sequence ID" value="KMO94479.1"/>
    <property type="molecule type" value="Genomic_DNA"/>
</dbReference>
<dbReference type="Pfam" id="PF00179">
    <property type="entry name" value="UQ_con"/>
    <property type="match status" value="1"/>
</dbReference>
<reference evidence="3 4" key="1">
    <citation type="submission" date="2015-06" db="EMBL/GenBank/DDBJ databases">
        <title>Recapitulation of the evolution of biosynthetic gene clusters reveals hidden chemical diversity on bacterial genomes.</title>
        <authorList>
            <person name="Cruz-Morales P."/>
            <person name="Martinez-Guerrero C."/>
            <person name="Morales-Escalante M.A."/>
            <person name="Yanez-Guerra L.A."/>
            <person name="Kopp J.F."/>
            <person name="Feldmann J."/>
            <person name="Ramos-Aboites H.E."/>
            <person name="Barona-Gomez F."/>
        </authorList>
    </citation>
    <scope>NUCLEOTIDE SEQUENCE [LARGE SCALE GENOMIC DNA]</scope>
    <source>
        <strain evidence="3 4">ATCC 31245</strain>
    </source>
</reference>
<sequence length="153" mass="17284">MDSTAEVKLKTEATQLTQSPPPADEMLINPCIDGDLFRWKAILLPDASSVFAGRPLPVDITVPPTYPADRPRLRFTEPLYHPNIDTCGSIDMDALSTKWSPEQTVETMLRSVRRLLDEPDVHDPARPEVAELYVLAPQDYRRRARDRDDDSPS</sequence>
<evidence type="ECO:0000256" key="1">
    <source>
        <dbReference type="SAM" id="MobiDB-lite"/>
    </source>
</evidence>
<organism evidence="3 4">
    <name type="scientific">Streptomyces roseus</name>
    <dbReference type="NCBI Taxonomy" id="66430"/>
    <lineage>
        <taxon>Bacteria</taxon>
        <taxon>Bacillati</taxon>
        <taxon>Actinomycetota</taxon>
        <taxon>Actinomycetes</taxon>
        <taxon>Kitasatosporales</taxon>
        <taxon>Streptomycetaceae</taxon>
        <taxon>Streptomyces</taxon>
    </lineage>
</organism>
<keyword evidence="4" id="KW-1185">Reference proteome</keyword>
<evidence type="ECO:0000259" key="2">
    <source>
        <dbReference type="PROSITE" id="PS50127"/>
    </source>
</evidence>
<dbReference type="InterPro" id="IPR000608">
    <property type="entry name" value="UBC"/>
</dbReference>
<dbReference type="SMART" id="SM00212">
    <property type="entry name" value="UBCc"/>
    <property type="match status" value="1"/>
</dbReference>
<dbReference type="STRING" id="66430.ACS04_27995"/>
<dbReference type="Proteomes" id="UP000035932">
    <property type="component" value="Unassembled WGS sequence"/>
</dbReference>